<keyword evidence="2" id="KW-1185">Reference proteome</keyword>
<protein>
    <submittedName>
        <fullName evidence="1">Uncharacterized protein</fullName>
    </submittedName>
</protein>
<dbReference type="Proteomes" id="UP000193006">
    <property type="component" value="Chromosome"/>
</dbReference>
<reference evidence="1 2" key="1">
    <citation type="submission" date="2017-04" db="EMBL/GenBank/DDBJ databases">
        <title>Bacillus krulwichiae AM31D Genome sequencing and assembly.</title>
        <authorList>
            <person name="Krulwich T.A."/>
            <person name="Anastor L."/>
            <person name="Ehrlich R."/>
            <person name="Ehrlich G.D."/>
            <person name="Janto B."/>
        </authorList>
    </citation>
    <scope>NUCLEOTIDE SEQUENCE [LARGE SCALE GENOMIC DNA]</scope>
    <source>
        <strain evidence="1 2">AM31D</strain>
    </source>
</reference>
<dbReference type="KEGG" id="bkw:BkAM31D_13440"/>
<dbReference type="RefSeq" id="WP_066149572.1">
    <property type="nucleotide sequence ID" value="NZ_CP020814.1"/>
</dbReference>
<evidence type="ECO:0000313" key="2">
    <source>
        <dbReference type="Proteomes" id="UP000193006"/>
    </source>
</evidence>
<dbReference type="EMBL" id="CP020814">
    <property type="protein sequence ID" value="ARK30755.1"/>
    <property type="molecule type" value="Genomic_DNA"/>
</dbReference>
<sequence length="67" mass="8405">MKRKHVHFEDNEKHLLDHALQHNFTDYVKRLIEYDIKNNVFERECTENRTIQEVYNEWMEKNVWKNG</sequence>
<evidence type="ECO:0000313" key="1">
    <source>
        <dbReference type="EMBL" id="ARK30755.1"/>
    </source>
</evidence>
<gene>
    <name evidence="1" type="ORF">BkAM31D_13440</name>
</gene>
<proteinExistence type="predicted"/>
<dbReference type="STRING" id="199441.BkAM31D_13440"/>
<organism evidence="1 2">
    <name type="scientific">Halalkalibacter krulwichiae</name>
    <dbReference type="NCBI Taxonomy" id="199441"/>
    <lineage>
        <taxon>Bacteria</taxon>
        <taxon>Bacillati</taxon>
        <taxon>Bacillota</taxon>
        <taxon>Bacilli</taxon>
        <taxon>Bacillales</taxon>
        <taxon>Bacillaceae</taxon>
        <taxon>Halalkalibacter</taxon>
    </lineage>
</organism>
<accession>A0A1X9MBD5</accession>
<name>A0A1X9MBD5_9BACI</name>
<dbReference type="AlphaFoldDB" id="A0A1X9MBD5"/>